<name>A0A0V0U991_9BILA</name>
<protein>
    <submittedName>
        <fullName evidence="2">Uncharacterized protein</fullName>
    </submittedName>
</protein>
<evidence type="ECO:0000256" key="1">
    <source>
        <dbReference type="SAM" id="Phobius"/>
    </source>
</evidence>
<sequence length="96" mass="11143">MAQYQAFAFINGMKKPKYSKKIQYYKKLPVLFSFLISIIALLTRYLAKIKCKNVPGQCSYHAIIEHHAVAALSFLVLVFDLTGDDYLFAFTYFQFE</sequence>
<evidence type="ECO:0000313" key="3">
    <source>
        <dbReference type="Proteomes" id="UP000055048"/>
    </source>
</evidence>
<dbReference type="EMBL" id="JYDJ01000037">
    <property type="protein sequence ID" value="KRX47865.1"/>
    <property type="molecule type" value="Genomic_DNA"/>
</dbReference>
<keyword evidence="1" id="KW-0812">Transmembrane</keyword>
<keyword evidence="3" id="KW-1185">Reference proteome</keyword>
<comment type="caution">
    <text evidence="2">The sequence shown here is derived from an EMBL/GenBank/DDBJ whole genome shotgun (WGS) entry which is preliminary data.</text>
</comment>
<feature type="transmembrane region" description="Helical" evidence="1">
    <location>
        <begin position="28"/>
        <end position="47"/>
    </location>
</feature>
<gene>
    <name evidence="2" type="ORF">T05_16081</name>
</gene>
<keyword evidence="1" id="KW-0472">Membrane</keyword>
<dbReference type="Proteomes" id="UP000055048">
    <property type="component" value="Unassembled WGS sequence"/>
</dbReference>
<organism evidence="2 3">
    <name type="scientific">Trichinella murrelli</name>
    <dbReference type="NCBI Taxonomy" id="144512"/>
    <lineage>
        <taxon>Eukaryota</taxon>
        <taxon>Metazoa</taxon>
        <taxon>Ecdysozoa</taxon>
        <taxon>Nematoda</taxon>
        <taxon>Enoplea</taxon>
        <taxon>Dorylaimia</taxon>
        <taxon>Trichinellida</taxon>
        <taxon>Trichinellidae</taxon>
        <taxon>Trichinella</taxon>
    </lineage>
</organism>
<accession>A0A0V0U991</accession>
<feature type="transmembrane region" description="Helical" evidence="1">
    <location>
        <begin position="59"/>
        <end position="79"/>
    </location>
</feature>
<reference evidence="2 3" key="1">
    <citation type="submission" date="2015-01" db="EMBL/GenBank/DDBJ databases">
        <title>Evolution of Trichinella species and genotypes.</title>
        <authorList>
            <person name="Korhonen P.K."/>
            <person name="Edoardo P."/>
            <person name="Giuseppe L.R."/>
            <person name="Gasser R.B."/>
        </authorList>
    </citation>
    <scope>NUCLEOTIDE SEQUENCE [LARGE SCALE GENOMIC DNA]</scope>
    <source>
        <strain evidence="2">ISS417</strain>
    </source>
</reference>
<proteinExistence type="predicted"/>
<evidence type="ECO:0000313" key="2">
    <source>
        <dbReference type="EMBL" id="KRX47865.1"/>
    </source>
</evidence>
<keyword evidence="1" id="KW-1133">Transmembrane helix</keyword>
<dbReference type="AlphaFoldDB" id="A0A0V0U991"/>